<evidence type="ECO:0000313" key="5">
    <source>
        <dbReference type="EnsemblMetazoa" id="CapteP137664"/>
    </source>
</evidence>
<dbReference type="PANTHER" id="PTHR24171:SF9">
    <property type="entry name" value="ANKYRIN REPEAT DOMAIN-CONTAINING PROTEIN 39"/>
    <property type="match status" value="1"/>
</dbReference>
<dbReference type="HOGENOM" id="CLU_000134_45_4_1"/>
<feature type="repeat" description="ANK" evidence="3">
    <location>
        <begin position="31"/>
        <end position="63"/>
    </location>
</feature>
<name>R7UT79_CAPTE</name>
<keyword evidence="6" id="KW-1185">Reference proteome</keyword>
<reference evidence="4 6" key="2">
    <citation type="journal article" date="2013" name="Nature">
        <title>Insights into bilaterian evolution from three spiralian genomes.</title>
        <authorList>
            <person name="Simakov O."/>
            <person name="Marletaz F."/>
            <person name="Cho S.J."/>
            <person name="Edsinger-Gonzales E."/>
            <person name="Havlak P."/>
            <person name="Hellsten U."/>
            <person name="Kuo D.H."/>
            <person name="Larsson T."/>
            <person name="Lv J."/>
            <person name="Arendt D."/>
            <person name="Savage R."/>
            <person name="Osoegawa K."/>
            <person name="de Jong P."/>
            <person name="Grimwood J."/>
            <person name="Chapman J.A."/>
            <person name="Shapiro H."/>
            <person name="Aerts A."/>
            <person name="Otillar R.P."/>
            <person name="Terry A.Y."/>
            <person name="Boore J.L."/>
            <person name="Grigoriev I.V."/>
            <person name="Lindberg D.R."/>
            <person name="Seaver E.C."/>
            <person name="Weisblat D.A."/>
            <person name="Putnam N.H."/>
            <person name="Rokhsar D.S."/>
        </authorList>
    </citation>
    <scope>NUCLEOTIDE SEQUENCE</scope>
    <source>
        <strain evidence="4 6">I ESC-2004</strain>
    </source>
</reference>
<dbReference type="Pfam" id="PF12796">
    <property type="entry name" value="Ank_2"/>
    <property type="match status" value="1"/>
</dbReference>
<evidence type="ECO:0000313" key="6">
    <source>
        <dbReference type="Proteomes" id="UP000014760"/>
    </source>
</evidence>
<sequence length="101" mass="11371">MSEVRGQESEKEKITELLISHGIDVNIACHCKLTPLRFAVIYEHFSITKMLLEGSADPNAVDDRGNTPLHYAIKIQHRSITDILVTFGADVNKRNQYCETA</sequence>
<dbReference type="AlphaFoldDB" id="R7UT79"/>
<organism evidence="4">
    <name type="scientific">Capitella teleta</name>
    <name type="common">Polychaete worm</name>
    <dbReference type="NCBI Taxonomy" id="283909"/>
    <lineage>
        <taxon>Eukaryota</taxon>
        <taxon>Metazoa</taxon>
        <taxon>Spiralia</taxon>
        <taxon>Lophotrochozoa</taxon>
        <taxon>Annelida</taxon>
        <taxon>Polychaeta</taxon>
        <taxon>Sedentaria</taxon>
        <taxon>Scolecida</taxon>
        <taxon>Capitellidae</taxon>
        <taxon>Capitella</taxon>
    </lineage>
</organism>
<dbReference type="SMART" id="SM00248">
    <property type="entry name" value="ANK"/>
    <property type="match status" value="2"/>
</dbReference>
<dbReference type="EMBL" id="KB300512">
    <property type="protein sequence ID" value="ELU06571.1"/>
    <property type="molecule type" value="Genomic_DNA"/>
</dbReference>
<dbReference type="EMBL" id="AMQN01007349">
    <property type="status" value="NOT_ANNOTATED_CDS"/>
    <property type="molecule type" value="Genomic_DNA"/>
</dbReference>
<feature type="repeat" description="ANK" evidence="3">
    <location>
        <begin position="64"/>
        <end position="96"/>
    </location>
</feature>
<accession>R7UT79</accession>
<gene>
    <name evidence="4" type="ORF">CAPTEDRAFT_137664</name>
</gene>
<dbReference type="STRING" id="283909.R7UT79"/>
<dbReference type="EnsemblMetazoa" id="CapteT137664">
    <property type="protein sequence ID" value="CapteP137664"/>
    <property type="gene ID" value="CapteG137664"/>
</dbReference>
<feature type="non-terminal residue" evidence="4">
    <location>
        <position position="101"/>
    </location>
</feature>
<dbReference type="InterPro" id="IPR036770">
    <property type="entry name" value="Ankyrin_rpt-contain_sf"/>
</dbReference>
<dbReference type="InterPro" id="IPR002110">
    <property type="entry name" value="Ankyrin_rpt"/>
</dbReference>
<evidence type="ECO:0000256" key="2">
    <source>
        <dbReference type="ARBA" id="ARBA00023043"/>
    </source>
</evidence>
<dbReference type="PROSITE" id="PS50088">
    <property type="entry name" value="ANK_REPEAT"/>
    <property type="match status" value="2"/>
</dbReference>
<keyword evidence="1" id="KW-0677">Repeat</keyword>
<dbReference type="SUPFAM" id="SSF48403">
    <property type="entry name" value="Ankyrin repeat"/>
    <property type="match status" value="1"/>
</dbReference>
<dbReference type="PROSITE" id="PS50297">
    <property type="entry name" value="ANK_REP_REGION"/>
    <property type="match status" value="1"/>
</dbReference>
<keyword evidence="2 3" id="KW-0040">ANK repeat</keyword>
<proteinExistence type="predicted"/>
<dbReference type="Proteomes" id="UP000014760">
    <property type="component" value="Unassembled WGS sequence"/>
</dbReference>
<evidence type="ECO:0000256" key="1">
    <source>
        <dbReference type="ARBA" id="ARBA00022737"/>
    </source>
</evidence>
<reference evidence="6" key="1">
    <citation type="submission" date="2012-12" db="EMBL/GenBank/DDBJ databases">
        <authorList>
            <person name="Hellsten U."/>
            <person name="Grimwood J."/>
            <person name="Chapman J.A."/>
            <person name="Shapiro H."/>
            <person name="Aerts A."/>
            <person name="Otillar R.P."/>
            <person name="Terry A.Y."/>
            <person name="Boore J.L."/>
            <person name="Simakov O."/>
            <person name="Marletaz F."/>
            <person name="Cho S.-J."/>
            <person name="Edsinger-Gonzales E."/>
            <person name="Havlak P."/>
            <person name="Kuo D.-H."/>
            <person name="Larsson T."/>
            <person name="Lv J."/>
            <person name="Arendt D."/>
            <person name="Savage R."/>
            <person name="Osoegawa K."/>
            <person name="de Jong P."/>
            <person name="Lindberg D.R."/>
            <person name="Seaver E.C."/>
            <person name="Weisblat D.A."/>
            <person name="Putnam N.H."/>
            <person name="Grigoriev I.V."/>
            <person name="Rokhsar D.S."/>
        </authorList>
    </citation>
    <scope>NUCLEOTIDE SEQUENCE</scope>
    <source>
        <strain evidence="6">I ESC-2004</strain>
    </source>
</reference>
<protein>
    <submittedName>
        <fullName evidence="4 5">Uncharacterized protein</fullName>
    </submittedName>
</protein>
<dbReference type="Gene3D" id="1.25.40.20">
    <property type="entry name" value="Ankyrin repeat-containing domain"/>
    <property type="match status" value="1"/>
</dbReference>
<dbReference type="PANTHER" id="PTHR24171">
    <property type="entry name" value="ANKYRIN REPEAT DOMAIN-CONTAINING PROTEIN 39-RELATED"/>
    <property type="match status" value="1"/>
</dbReference>
<evidence type="ECO:0000256" key="3">
    <source>
        <dbReference type="PROSITE-ProRule" id="PRU00023"/>
    </source>
</evidence>
<evidence type="ECO:0000313" key="4">
    <source>
        <dbReference type="EMBL" id="ELU06571.1"/>
    </source>
</evidence>
<reference evidence="5" key="3">
    <citation type="submission" date="2015-06" db="UniProtKB">
        <authorList>
            <consortium name="EnsemblMetazoa"/>
        </authorList>
    </citation>
    <scope>IDENTIFICATION</scope>
</reference>
<dbReference type="OrthoDB" id="19174at2759"/>